<dbReference type="AlphaFoldDB" id="A0A644U835"/>
<sequence length="209" mass="22527">MKNLKNSLLVSALSLGIVVGGVGIASAATSNDYQQKVADWIKNDPNPMVMNMNTSTPTTIIPTGANSSADSSSTSTSNSNQPALNNTQQSTTQATTQQPTTPQPAATQKTPQKPAASQAAPKPVSPSQSAVSTPNQSDLYNQMINNCVQWDQQMMQQYANPQNQAAMQQQWQNGVQQRQNVQKSSTNWNLNHDWNGNKMSGSWSGNMGW</sequence>
<reference evidence="2" key="1">
    <citation type="submission" date="2019-08" db="EMBL/GenBank/DDBJ databases">
        <authorList>
            <person name="Kucharzyk K."/>
            <person name="Murdoch R.W."/>
            <person name="Higgins S."/>
            <person name="Loffler F."/>
        </authorList>
    </citation>
    <scope>NUCLEOTIDE SEQUENCE</scope>
</reference>
<evidence type="ECO:0000256" key="1">
    <source>
        <dbReference type="SAM" id="MobiDB-lite"/>
    </source>
</evidence>
<comment type="caution">
    <text evidence="2">The sequence shown here is derived from an EMBL/GenBank/DDBJ whole genome shotgun (WGS) entry which is preliminary data.</text>
</comment>
<dbReference type="EMBL" id="VSSQ01000084">
    <property type="protein sequence ID" value="MPL74972.1"/>
    <property type="molecule type" value="Genomic_DNA"/>
</dbReference>
<feature type="region of interest" description="Disordered" evidence="1">
    <location>
        <begin position="187"/>
        <end position="209"/>
    </location>
</feature>
<feature type="compositionally biased region" description="Polar residues" evidence="1">
    <location>
        <begin position="52"/>
        <end position="61"/>
    </location>
</feature>
<protein>
    <submittedName>
        <fullName evidence="2">Uncharacterized protein</fullName>
    </submittedName>
</protein>
<organism evidence="2">
    <name type="scientific">bioreactor metagenome</name>
    <dbReference type="NCBI Taxonomy" id="1076179"/>
    <lineage>
        <taxon>unclassified sequences</taxon>
        <taxon>metagenomes</taxon>
        <taxon>ecological metagenomes</taxon>
    </lineage>
</organism>
<feature type="compositionally biased region" description="Low complexity" evidence="1">
    <location>
        <begin position="65"/>
        <end position="80"/>
    </location>
</feature>
<evidence type="ECO:0000313" key="2">
    <source>
        <dbReference type="EMBL" id="MPL74972.1"/>
    </source>
</evidence>
<gene>
    <name evidence="2" type="ORF">SDC9_20791</name>
</gene>
<name>A0A644U835_9ZZZZ</name>
<feature type="region of interest" description="Disordered" evidence="1">
    <location>
        <begin position="52"/>
        <end position="135"/>
    </location>
</feature>
<proteinExistence type="predicted"/>
<accession>A0A644U835</accession>
<feature type="compositionally biased region" description="Low complexity" evidence="1">
    <location>
        <begin position="87"/>
        <end position="132"/>
    </location>
</feature>